<evidence type="ECO:0000256" key="7">
    <source>
        <dbReference type="RuleBase" id="RU362106"/>
    </source>
</evidence>
<evidence type="ECO:0000256" key="5">
    <source>
        <dbReference type="ARBA" id="ARBA00022884"/>
    </source>
</evidence>
<dbReference type="InterPro" id="IPR020596">
    <property type="entry name" value="rRNA_Ade_Mease_Trfase_CS"/>
</dbReference>
<feature type="domain" description="Ribosomal RNA adenine methylase transferase N-terminal" evidence="8">
    <location>
        <begin position="23"/>
        <end position="191"/>
    </location>
</feature>
<dbReference type="PROSITE" id="PS51689">
    <property type="entry name" value="SAM_RNA_A_N6_MT"/>
    <property type="match status" value="1"/>
</dbReference>
<dbReference type="CDD" id="cd02440">
    <property type="entry name" value="AdoMet_MTases"/>
    <property type="match status" value="1"/>
</dbReference>
<dbReference type="GO" id="GO:0000179">
    <property type="term" value="F:rRNA (adenine-N6,N6-)-dimethyltransferase activity"/>
    <property type="evidence" value="ECO:0007669"/>
    <property type="project" value="UniProtKB-UniRule"/>
</dbReference>
<dbReference type="EC" id="2.1.1.-" evidence="7"/>
<keyword evidence="3 6" id="KW-0808">Transferase</keyword>
<dbReference type="FunFam" id="3.40.50.150:FF:000081">
    <property type="entry name" value="rRNA adenine N(6)-methyltransferase"/>
    <property type="match status" value="1"/>
</dbReference>
<name>A0A813IP14_POLGL</name>
<dbReference type="SMART" id="SM00650">
    <property type="entry name" value="rADc"/>
    <property type="match status" value="1"/>
</dbReference>
<dbReference type="Pfam" id="PF00398">
    <property type="entry name" value="RrnaAD"/>
    <property type="match status" value="1"/>
</dbReference>
<gene>
    <name evidence="9" type="ORF">PGLA2088_LOCUS9740</name>
</gene>
<keyword evidence="2 6" id="KW-0489">Methyltransferase</keyword>
<dbReference type="EMBL" id="CAJNNW010010817">
    <property type="protein sequence ID" value="CAE8652501.1"/>
    <property type="molecule type" value="Genomic_DNA"/>
</dbReference>
<dbReference type="PROSITE" id="PS01131">
    <property type="entry name" value="RRNA_A_DIMETH"/>
    <property type="match status" value="1"/>
</dbReference>
<feature type="binding site" evidence="6">
    <location>
        <position position="106"/>
    </location>
    <ligand>
        <name>S-adenosyl-L-methionine</name>
        <dbReference type="ChEBI" id="CHEBI:59789"/>
    </ligand>
</feature>
<evidence type="ECO:0000256" key="4">
    <source>
        <dbReference type="ARBA" id="ARBA00022691"/>
    </source>
</evidence>
<feature type="binding site" evidence="6">
    <location>
        <position position="18"/>
    </location>
    <ligand>
        <name>S-adenosyl-L-methionine</name>
        <dbReference type="ChEBI" id="CHEBI:59789"/>
    </ligand>
</feature>
<dbReference type="InterPro" id="IPR011530">
    <property type="entry name" value="rRNA_adenine_dimethylase"/>
</dbReference>
<dbReference type="InterPro" id="IPR001737">
    <property type="entry name" value="KsgA/Erm"/>
</dbReference>
<comment type="caution">
    <text evidence="9">The sequence shown here is derived from an EMBL/GenBank/DDBJ whole genome shotgun (WGS) entry which is preliminary data.</text>
</comment>
<sequence length="327" mass="36592">MQGGQGVPTNKKFGQHLLRNPGIVDKIIAAADIKPSDTAFEIGPGTGNLTMKLVESCKKVIACEIDSRMAAEVRKRVSSAGRTNLEVKENDVLRESWPVFDVCVANLPYQISSPFTFKLLAHRPAFRCAVLMFQKEFAERLIANVGESQYGRLALNVKLFVKVTCVCKVSRMNFSPPPEVDSMVVKVVPRDPPIEVDFREWDGLMRIAFGRKRKTLRSSFCMTHTLKTLEDNYKTWCALTGVRPAKESMKDLVISVLNDSKLGDKRAIKVDLDTYFRLLLEFNKRGIHFTNMNAGVKIGDVKAQKEFSADLFMDDGGDDGGDDDMED</sequence>
<feature type="binding site" evidence="6">
    <location>
        <position position="91"/>
    </location>
    <ligand>
        <name>S-adenosyl-L-methionine</name>
        <dbReference type="ChEBI" id="CHEBI:59789"/>
    </ligand>
</feature>
<evidence type="ECO:0000259" key="8">
    <source>
        <dbReference type="SMART" id="SM00650"/>
    </source>
</evidence>
<keyword evidence="1 7" id="KW-0698">rRNA processing</keyword>
<evidence type="ECO:0000256" key="2">
    <source>
        <dbReference type="ARBA" id="ARBA00022603"/>
    </source>
</evidence>
<dbReference type="GO" id="GO:0003723">
    <property type="term" value="F:RNA binding"/>
    <property type="evidence" value="ECO:0007669"/>
    <property type="project" value="UniProtKB-UniRule"/>
</dbReference>
<dbReference type="PANTHER" id="PTHR11727:SF7">
    <property type="entry name" value="DIMETHYLADENOSINE TRANSFERASE-RELATED"/>
    <property type="match status" value="1"/>
</dbReference>
<dbReference type="PANTHER" id="PTHR11727">
    <property type="entry name" value="DIMETHYLADENOSINE TRANSFERASE"/>
    <property type="match status" value="1"/>
</dbReference>
<dbReference type="InterPro" id="IPR020598">
    <property type="entry name" value="rRNA_Ade_methylase_Trfase_N"/>
</dbReference>
<feature type="binding site" evidence="6">
    <location>
        <position position="43"/>
    </location>
    <ligand>
        <name>S-adenosyl-L-methionine</name>
        <dbReference type="ChEBI" id="CHEBI:59789"/>
    </ligand>
</feature>
<evidence type="ECO:0000256" key="6">
    <source>
        <dbReference type="PROSITE-ProRule" id="PRU01026"/>
    </source>
</evidence>
<keyword evidence="5 6" id="KW-0694">RNA-binding</keyword>
<evidence type="ECO:0000256" key="3">
    <source>
        <dbReference type="ARBA" id="ARBA00022679"/>
    </source>
</evidence>
<comment type="similarity">
    <text evidence="6 7">Belongs to the class I-like SAM-binding methyltransferase superfamily. rRNA adenine N(6)-methyltransferase family.</text>
</comment>
<dbReference type="Proteomes" id="UP000626109">
    <property type="component" value="Unassembled WGS sequence"/>
</dbReference>
<protein>
    <recommendedName>
        <fullName evidence="7">rRNA adenine N(6)-methyltransferase</fullName>
        <ecNumber evidence="7">2.1.1.-</ecNumber>
    </recommendedName>
</protein>
<keyword evidence="4 6" id="KW-0949">S-adenosyl-L-methionine</keyword>
<feature type="binding site" evidence="6">
    <location>
        <position position="64"/>
    </location>
    <ligand>
        <name>S-adenosyl-L-methionine</name>
        <dbReference type="ChEBI" id="CHEBI:59789"/>
    </ligand>
</feature>
<dbReference type="SUPFAM" id="SSF53335">
    <property type="entry name" value="S-adenosyl-L-methionine-dependent methyltransferases"/>
    <property type="match status" value="1"/>
</dbReference>
<dbReference type="Gene3D" id="3.40.50.150">
    <property type="entry name" value="Vaccinia Virus protein VP39"/>
    <property type="match status" value="1"/>
</dbReference>
<evidence type="ECO:0000313" key="9">
    <source>
        <dbReference type="EMBL" id="CAE8652501.1"/>
    </source>
</evidence>
<dbReference type="AlphaFoldDB" id="A0A813IP14"/>
<dbReference type="NCBIfam" id="TIGR00755">
    <property type="entry name" value="ksgA"/>
    <property type="match status" value="1"/>
</dbReference>
<feature type="binding site" evidence="6">
    <location>
        <position position="16"/>
    </location>
    <ligand>
        <name>S-adenosyl-L-methionine</name>
        <dbReference type="ChEBI" id="CHEBI:59789"/>
    </ligand>
</feature>
<dbReference type="Gene3D" id="1.10.8.480">
    <property type="match status" value="1"/>
</dbReference>
<evidence type="ECO:0000256" key="1">
    <source>
        <dbReference type="ARBA" id="ARBA00022552"/>
    </source>
</evidence>
<proteinExistence type="inferred from homology"/>
<dbReference type="InterPro" id="IPR029063">
    <property type="entry name" value="SAM-dependent_MTases_sf"/>
</dbReference>
<evidence type="ECO:0000313" key="10">
    <source>
        <dbReference type="Proteomes" id="UP000626109"/>
    </source>
</evidence>
<reference evidence="9" key="1">
    <citation type="submission" date="2021-02" db="EMBL/GenBank/DDBJ databases">
        <authorList>
            <person name="Dougan E. K."/>
            <person name="Rhodes N."/>
            <person name="Thang M."/>
            <person name="Chan C."/>
        </authorList>
    </citation>
    <scope>NUCLEOTIDE SEQUENCE</scope>
</reference>
<organism evidence="9 10">
    <name type="scientific">Polarella glacialis</name>
    <name type="common">Dinoflagellate</name>
    <dbReference type="NCBI Taxonomy" id="89957"/>
    <lineage>
        <taxon>Eukaryota</taxon>
        <taxon>Sar</taxon>
        <taxon>Alveolata</taxon>
        <taxon>Dinophyceae</taxon>
        <taxon>Suessiales</taxon>
        <taxon>Suessiaceae</taxon>
        <taxon>Polarella</taxon>
    </lineage>
</organism>
<accession>A0A813IP14</accession>